<evidence type="ECO:0000313" key="3">
    <source>
        <dbReference type="Proteomes" id="UP000612893"/>
    </source>
</evidence>
<name>A0A934K821_9BACT</name>
<dbReference type="PANTHER" id="PTHR38454:SF1">
    <property type="entry name" value="INTEGRAL MEMBRANE PROTEIN"/>
    <property type="match status" value="1"/>
</dbReference>
<dbReference type="RefSeq" id="WP_338201297.1">
    <property type="nucleotide sequence ID" value="NZ_JAEKNR010000105.1"/>
</dbReference>
<feature type="transmembrane region" description="Helical" evidence="1">
    <location>
        <begin position="364"/>
        <end position="383"/>
    </location>
</feature>
<feature type="transmembrane region" description="Helical" evidence="1">
    <location>
        <begin position="79"/>
        <end position="99"/>
    </location>
</feature>
<feature type="transmembrane region" description="Helical" evidence="1">
    <location>
        <begin position="105"/>
        <end position="124"/>
    </location>
</feature>
<feature type="transmembrane region" description="Helical" evidence="1">
    <location>
        <begin position="206"/>
        <end position="226"/>
    </location>
</feature>
<dbReference type="InterPro" id="IPR018580">
    <property type="entry name" value="Uncharacterised_YfhO"/>
</dbReference>
<keyword evidence="1" id="KW-1133">Transmembrane helix</keyword>
<evidence type="ECO:0000313" key="2">
    <source>
        <dbReference type="EMBL" id="MBJ7598363.1"/>
    </source>
</evidence>
<organism evidence="2 3">
    <name type="scientific">Candidatus Nephthysia bennettiae</name>
    <dbReference type="NCBI Taxonomy" id="3127016"/>
    <lineage>
        <taxon>Bacteria</taxon>
        <taxon>Bacillati</taxon>
        <taxon>Candidatus Dormiibacterota</taxon>
        <taxon>Candidatus Dormibacteria</taxon>
        <taxon>Candidatus Dormibacterales</taxon>
        <taxon>Candidatus Dormibacteraceae</taxon>
        <taxon>Candidatus Nephthysia</taxon>
    </lineage>
</organism>
<feature type="transmembrane region" description="Helical" evidence="1">
    <location>
        <begin position="272"/>
        <end position="289"/>
    </location>
</feature>
<protein>
    <submittedName>
        <fullName evidence="2">YfhO family protein</fullName>
    </submittedName>
</protein>
<dbReference type="AlphaFoldDB" id="A0A934K821"/>
<feature type="transmembrane region" description="Helical" evidence="1">
    <location>
        <begin position="49"/>
        <end position="67"/>
    </location>
</feature>
<reference evidence="2" key="1">
    <citation type="submission" date="2020-10" db="EMBL/GenBank/DDBJ databases">
        <title>Ca. Dormibacterota MAGs.</title>
        <authorList>
            <person name="Montgomery K."/>
        </authorList>
    </citation>
    <scope>NUCLEOTIDE SEQUENCE [LARGE SCALE GENOMIC DNA]</scope>
    <source>
        <strain evidence="2">SC8812_S17_10</strain>
    </source>
</reference>
<evidence type="ECO:0000256" key="1">
    <source>
        <dbReference type="SAM" id="Phobius"/>
    </source>
</evidence>
<feature type="transmembrane region" description="Helical" evidence="1">
    <location>
        <begin position="428"/>
        <end position="444"/>
    </location>
</feature>
<comment type="caution">
    <text evidence="2">The sequence shown here is derived from an EMBL/GenBank/DDBJ whole genome shotgun (WGS) entry which is preliminary data.</text>
</comment>
<feature type="transmembrane region" description="Helical" evidence="1">
    <location>
        <begin position="334"/>
        <end position="357"/>
    </location>
</feature>
<feature type="transmembrane region" description="Helical" evidence="1">
    <location>
        <begin position="403"/>
        <end position="421"/>
    </location>
</feature>
<sequence length="760" mass="81234">MLSCAVFWQSLSGRLVVTGYDLSLYAFPYRVAVAEAIRQGRLPFWNPHVYLGVPLLANIPSAVFYPFNLAFAFTTRPQVLTADMLLHVWLAGAFFYLFARRALQAAPVGALIGAAAFGLSGFSIQHAEQLNIGNSLPWVPVVILGLDQAYRRRSARWAAVLAAGLCFQLFAGHPQIVYYTALTATAWLAGLALGEVRRDPLGCLRGMAAVSLGIAVGMLLAAVQLIPTLELSRQSLRSGGLSAAMAGAGPLPARALLQQFFGDYAHGTTSEWAAYVGVVTLGLALAGIFARRRSPLTWTLLAVSLLAVLLARGYPTLPFRLAYDFLPGVSLFRAPSRIVLITTFTLPALASMGAMALHGRRTALAVSVVFLITLAGGLAYLLQRSGHTALIAKWYPAPPAGRQLVAWLIFGIAAALVLTAGRRLGWPALALLCGLSCADLLLAAQPSNVAHPVDPVLYSRQQSTTRLLPTADSPYRSLSLARTIDVTLPVQLSDGGQRDLLARDVIEHPNLPSRDGLASVDGYEGGILPLGPYIAFRQLLLPPGFQNQPDLPFTYVSSEPVNRPLLELLGVRYLLVSSPDGILAARRLGYRLVDASSGLTVFEDEQALPRSHLVGDVVAVRDDRQARELLASPGFEPRKTATLAGISCPATADSPPEARLLRNGAETVEVRTSSRQTALLVVTNVDYPGWTAEVDGRPAPVGRVDGLLQGVCLTPGDHHVLLRFRPTGWPLAVAASSAGALGLLALLVLPALRRRRPPPV</sequence>
<keyword evidence="1" id="KW-0472">Membrane</keyword>
<feature type="transmembrane region" description="Helical" evidence="1">
    <location>
        <begin position="729"/>
        <end position="752"/>
    </location>
</feature>
<accession>A0A934K821</accession>
<feature type="transmembrane region" description="Helical" evidence="1">
    <location>
        <begin position="176"/>
        <end position="194"/>
    </location>
</feature>
<proteinExistence type="predicted"/>
<dbReference type="EMBL" id="JAEKNR010000105">
    <property type="protein sequence ID" value="MBJ7598363.1"/>
    <property type="molecule type" value="Genomic_DNA"/>
</dbReference>
<dbReference type="PANTHER" id="PTHR38454">
    <property type="entry name" value="INTEGRAL MEMBRANE PROTEIN-RELATED"/>
    <property type="match status" value="1"/>
</dbReference>
<keyword evidence="3" id="KW-1185">Reference proteome</keyword>
<feature type="transmembrane region" description="Helical" evidence="1">
    <location>
        <begin position="296"/>
        <end position="314"/>
    </location>
</feature>
<dbReference type="Pfam" id="PF09586">
    <property type="entry name" value="YfhO"/>
    <property type="match status" value="1"/>
</dbReference>
<keyword evidence="1" id="KW-0812">Transmembrane</keyword>
<gene>
    <name evidence="2" type="ORF">JF922_09800</name>
</gene>
<dbReference type="Proteomes" id="UP000612893">
    <property type="component" value="Unassembled WGS sequence"/>
</dbReference>
<feature type="transmembrane region" description="Helical" evidence="1">
    <location>
        <begin position="154"/>
        <end position="170"/>
    </location>
</feature>